<dbReference type="Proteomes" id="UP001374803">
    <property type="component" value="Chromosome"/>
</dbReference>
<keyword evidence="2" id="KW-0472">Membrane</keyword>
<evidence type="ECO:0008006" key="6">
    <source>
        <dbReference type="Google" id="ProtNLM"/>
    </source>
</evidence>
<gene>
    <name evidence="4" type="ORF">LVJ94_35745</name>
</gene>
<protein>
    <recommendedName>
        <fullName evidence="6">Lipoprotein</fullName>
    </recommendedName>
</protein>
<accession>A0ABZ2KUB7</accession>
<feature type="transmembrane region" description="Helical" evidence="2">
    <location>
        <begin position="230"/>
        <end position="252"/>
    </location>
</feature>
<evidence type="ECO:0000313" key="4">
    <source>
        <dbReference type="EMBL" id="WXB02258.1"/>
    </source>
</evidence>
<keyword evidence="2" id="KW-1133">Transmembrane helix</keyword>
<keyword evidence="5" id="KW-1185">Reference proteome</keyword>
<feature type="chain" id="PRO_5045349080" description="Lipoprotein" evidence="3">
    <location>
        <begin position="23"/>
        <end position="279"/>
    </location>
</feature>
<evidence type="ECO:0000313" key="5">
    <source>
        <dbReference type="Proteomes" id="UP001374803"/>
    </source>
</evidence>
<dbReference type="EMBL" id="CP089983">
    <property type="protein sequence ID" value="WXB02258.1"/>
    <property type="molecule type" value="Genomic_DNA"/>
</dbReference>
<evidence type="ECO:0000256" key="2">
    <source>
        <dbReference type="SAM" id="Phobius"/>
    </source>
</evidence>
<proteinExistence type="predicted"/>
<evidence type="ECO:0000256" key="3">
    <source>
        <dbReference type="SAM" id="SignalP"/>
    </source>
</evidence>
<feature type="signal peptide" evidence="3">
    <location>
        <begin position="1"/>
        <end position="22"/>
    </location>
</feature>
<reference evidence="4" key="1">
    <citation type="submission" date="2021-12" db="EMBL/GenBank/DDBJ databases">
        <title>Discovery of the Pendulisporaceae a myxobacterial family with distinct sporulation behavior and unique specialized metabolism.</title>
        <authorList>
            <person name="Garcia R."/>
            <person name="Popoff A."/>
            <person name="Bader C.D."/>
            <person name="Loehr J."/>
            <person name="Walesch S."/>
            <person name="Walt C."/>
            <person name="Boldt J."/>
            <person name="Bunk B."/>
            <person name="Haeckl F.J.F.P.J."/>
            <person name="Gunesch A.P."/>
            <person name="Birkelbach J."/>
            <person name="Nuebel U."/>
            <person name="Pietschmann T."/>
            <person name="Bach T."/>
            <person name="Mueller R."/>
        </authorList>
    </citation>
    <scope>NUCLEOTIDE SEQUENCE</scope>
    <source>
        <strain evidence="4">MSr11367</strain>
    </source>
</reference>
<organism evidence="4 5">
    <name type="scientific">Pendulispora rubella</name>
    <dbReference type="NCBI Taxonomy" id="2741070"/>
    <lineage>
        <taxon>Bacteria</taxon>
        <taxon>Pseudomonadati</taxon>
        <taxon>Myxococcota</taxon>
        <taxon>Myxococcia</taxon>
        <taxon>Myxococcales</taxon>
        <taxon>Sorangiineae</taxon>
        <taxon>Pendulisporaceae</taxon>
        <taxon>Pendulispora</taxon>
    </lineage>
</organism>
<evidence type="ECO:0000256" key="1">
    <source>
        <dbReference type="SAM" id="MobiDB-lite"/>
    </source>
</evidence>
<keyword evidence="2" id="KW-0812">Transmembrane</keyword>
<keyword evidence="3" id="KW-0732">Signal</keyword>
<sequence length="279" mass="29044">MRLVHTLVMAAGVFAMTLPARADEKDVCASSSEYAQRLLGQGKMIEARAQLLICTRMVCPAVVKQDCDGWLSTLDATIPSLVVAARDEEGRDLLDLKVTLDGGAVDSLDGRAIPVDPGVHRLRVEAAGRLPVEQRLVVHEGERARPVTVTLSSPTHPHPGPPPGGEGAGTARVEKLVSPFVYILGTLAGVSLASFATFEIKAAVQSSHLRSTCAPRCSASDVEGVSTDTVIANVSLALGAAFAGGAVAVWYLGKKGQRGQAPAAALEIGPSRIGLHGTF</sequence>
<feature type="region of interest" description="Disordered" evidence="1">
    <location>
        <begin position="148"/>
        <end position="170"/>
    </location>
</feature>
<dbReference type="RefSeq" id="WP_394831884.1">
    <property type="nucleotide sequence ID" value="NZ_CP089929.1"/>
</dbReference>
<name>A0ABZ2KUB7_9BACT</name>